<dbReference type="PANTHER" id="PTHR16046:SF9">
    <property type="entry name" value="SMC5-SMC6 COMPLEX LOCALIZATION FACTOR PROTEIN 2"/>
    <property type="match status" value="1"/>
</dbReference>
<comment type="similarity">
    <text evidence="1">Belongs to the FAM178 family.</text>
</comment>
<evidence type="ECO:0000313" key="5">
    <source>
        <dbReference type="Proteomes" id="UP000887567"/>
    </source>
</evidence>
<feature type="region of interest" description="Disordered" evidence="2">
    <location>
        <begin position="285"/>
        <end position="316"/>
    </location>
</feature>
<dbReference type="RefSeq" id="XP_020913879.1">
    <property type="nucleotide sequence ID" value="XM_021058220.2"/>
</dbReference>
<feature type="compositionally biased region" description="Acidic residues" evidence="2">
    <location>
        <begin position="305"/>
        <end position="314"/>
    </location>
</feature>
<feature type="compositionally biased region" description="Acidic residues" evidence="2">
    <location>
        <begin position="907"/>
        <end position="916"/>
    </location>
</feature>
<feature type="region of interest" description="Disordered" evidence="2">
    <location>
        <begin position="876"/>
        <end position="916"/>
    </location>
</feature>
<feature type="compositionally biased region" description="Low complexity" evidence="2">
    <location>
        <begin position="95"/>
        <end position="104"/>
    </location>
</feature>
<evidence type="ECO:0000259" key="3">
    <source>
        <dbReference type="Pfam" id="PF14816"/>
    </source>
</evidence>
<evidence type="ECO:0000256" key="2">
    <source>
        <dbReference type="SAM" id="MobiDB-lite"/>
    </source>
</evidence>
<dbReference type="GeneID" id="110251494"/>
<reference evidence="4" key="1">
    <citation type="submission" date="2022-11" db="UniProtKB">
        <authorList>
            <consortium name="EnsemblMetazoa"/>
        </authorList>
    </citation>
    <scope>IDENTIFICATION</scope>
</reference>
<evidence type="ECO:0000256" key="1">
    <source>
        <dbReference type="ARBA" id="ARBA00010311"/>
    </source>
</evidence>
<dbReference type="Proteomes" id="UP000887567">
    <property type="component" value="Unplaced"/>
</dbReference>
<dbReference type="OrthoDB" id="6158547at2759"/>
<organism evidence="4 5">
    <name type="scientific">Exaiptasia diaphana</name>
    <name type="common">Tropical sea anemone</name>
    <name type="synonym">Aiptasia pulchella</name>
    <dbReference type="NCBI Taxonomy" id="2652724"/>
    <lineage>
        <taxon>Eukaryota</taxon>
        <taxon>Metazoa</taxon>
        <taxon>Cnidaria</taxon>
        <taxon>Anthozoa</taxon>
        <taxon>Hexacorallia</taxon>
        <taxon>Actiniaria</taxon>
        <taxon>Aiptasiidae</taxon>
        <taxon>Exaiptasia</taxon>
    </lineage>
</organism>
<feature type="compositionally biased region" description="Basic and acidic residues" evidence="2">
    <location>
        <begin position="73"/>
        <end position="82"/>
    </location>
</feature>
<dbReference type="Pfam" id="PF14816">
    <property type="entry name" value="CANIN"/>
    <property type="match status" value="1"/>
</dbReference>
<feature type="region of interest" description="Disordered" evidence="2">
    <location>
        <begin position="71"/>
        <end position="111"/>
    </location>
</feature>
<dbReference type="AlphaFoldDB" id="A0A913Y217"/>
<sequence length="916" mass="102504">MKRKHSSASSQKGCQIISKFFKTSESQDIHDAARLKEAADSTVSQPKSLVAPVLHKLTKLRETLIKKTTFRSTKTDDDRHENNMNNNSALDKQSESGNSSNCKSSVDEGGVLPQSIKQDSVESAGVVAGNVTSPRNTSLSDFSSHKNGALGTSEQYDSLNSEVFVNDQNHSTNKQFMEHNTVKNNDIEYQEGNNIEHSIEAPLMDELMVTDSDGSLLDRNTEENLADDEEDSEMISEDDESPIKQQLFQVSSRLSNIAHSTETLLDPVAPKHDPEDIVPQKTFSQHDNDLAPACSSQIGDKNFDDSDSDSDDDLLTPPSFLYENKLKVQQLLCTPEKLTTPQGASPLCSPIKPARDMKKEVEDKKYKFSLQKMLNKSKKTEAKDAKLSEMQADLEAGIKKGGVKTMTSTISEDETDTDVDDGKDLSKCNLPEEVSKHLVKVTNFSEKLIGEDIFPEFHNSIFDQELPFLNFPDPVHNDKFLENLISSKPSAVKEVICGQWFLQYYLKRPCPAPLAEWIFNIMCVYPDVYLSTHCFKALWALLRAGYQVQNGIPKGIRGISNWIPTTSSIIYVLQFYGATLETLNFNKQLSSPQKTDTTVKKETKTSKLSTCQPSQLCFYIRQLVQIVTHAVHYGSYMENDLPILLGIMCRLSLDLRLQELLFDLGICISEILNCFGSAQWEEQIETLPSVLALISTNHRNLLHVIQILPPSPRGSRLRQLTCIVLLKFFIEELLNSGNETKNAISRTEQLQNLCKNVTFELSQLSALVEQIKPKKIPNCDNYLLHTIIFLVDLAVGSEDYPSSDRPKLKTLASKLSSLNGEIKDPRAKFLDRTKVKDLIVRTVHRITCLVGTIKPSKEKQLTEYFEVNNSSYTIESLKDSELPSCEEDNSSSNSSSRGPSPTPLADDLSDKDDETI</sequence>
<proteinExistence type="inferred from homology"/>
<dbReference type="InterPro" id="IPR026161">
    <property type="entry name" value="FAM178"/>
</dbReference>
<accession>A0A913Y217</accession>
<protein>
    <recommendedName>
        <fullName evidence="3">Coiled-coil SMC6 And NSE5 INteracting (CANIN) domain-containing protein</fullName>
    </recommendedName>
</protein>
<feature type="domain" description="Coiled-coil SMC6 And NSE5 INteracting (CANIN)" evidence="3">
    <location>
        <begin position="361"/>
        <end position="725"/>
    </location>
</feature>
<dbReference type="InterPro" id="IPR044276">
    <property type="entry name" value="CANIN_dom"/>
</dbReference>
<dbReference type="PANTHER" id="PTHR16046">
    <property type="entry name" value="SMC5-SMC6 COMPLEX LOCALIZATION FACTOR 2"/>
    <property type="match status" value="1"/>
</dbReference>
<dbReference type="OMA" id="NGSKECE"/>
<evidence type="ECO:0000313" key="4">
    <source>
        <dbReference type="EnsemblMetazoa" id="XP_020913879.1"/>
    </source>
</evidence>
<keyword evidence="5" id="KW-1185">Reference proteome</keyword>
<dbReference type="KEGG" id="epa:110251494"/>
<feature type="compositionally biased region" description="Acidic residues" evidence="2">
    <location>
        <begin position="224"/>
        <end position="240"/>
    </location>
</feature>
<name>A0A913Y217_EXADI</name>
<dbReference type="EnsemblMetazoa" id="XM_021058220.2">
    <property type="protein sequence ID" value="XP_020913879.1"/>
    <property type="gene ID" value="LOC110251494"/>
</dbReference>
<feature type="region of interest" description="Disordered" evidence="2">
    <location>
        <begin position="223"/>
        <end position="242"/>
    </location>
</feature>